<dbReference type="AlphaFoldDB" id="A0AAN6YKD8"/>
<evidence type="ECO:0000313" key="1">
    <source>
        <dbReference type="EMBL" id="KAK4220909.1"/>
    </source>
</evidence>
<sequence length="248" mass="27997">MNRTDAALISFQNIARDNALAATFLETMCFLTDKAIPLEMMTLRHDDGSVASGTALALDEAIGTLKAYGFVTERPAEKGSYDVHRLVQLATRNWPRNQGTLAQRFESTVTGFRRVYPPVEEIKGCTQNIWTRYLPCLQKVLEFRDLGLDLAYIYELTYRAAKSNRILWGAQVALNYYQQAATGFESIYGLECRATLHAISGHVHHLIAMSEWVRALDVCERVHPPFSKVFGPFSSEIILVTLRYSNIL</sequence>
<evidence type="ECO:0000313" key="2">
    <source>
        <dbReference type="Proteomes" id="UP001301958"/>
    </source>
</evidence>
<proteinExistence type="predicted"/>
<dbReference type="EMBL" id="MU865617">
    <property type="protein sequence ID" value="KAK4220909.1"/>
    <property type="molecule type" value="Genomic_DNA"/>
</dbReference>
<keyword evidence="2" id="KW-1185">Reference proteome</keyword>
<comment type="caution">
    <text evidence="1">The sequence shown here is derived from an EMBL/GenBank/DDBJ whole genome shotgun (WGS) entry which is preliminary data.</text>
</comment>
<dbReference type="Proteomes" id="UP001301958">
    <property type="component" value="Unassembled WGS sequence"/>
</dbReference>
<reference evidence="1" key="1">
    <citation type="journal article" date="2023" name="Mol. Phylogenet. Evol.">
        <title>Genome-scale phylogeny and comparative genomics of the fungal order Sordariales.</title>
        <authorList>
            <person name="Hensen N."/>
            <person name="Bonometti L."/>
            <person name="Westerberg I."/>
            <person name="Brannstrom I.O."/>
            <person name="Guillou S."/>
            <person name="Cros-Aarteil S."/>
            <person name="Calhoun S."/>
            <person name="Haridas S."/>
            <person name="Kuo A."/>
            <person name="Mondo S."/>
            <person name="Pangilinan J."/>
            <person name="Riley R."/>
            <person name="LaButti K."/>
            <person name="Andreopoulos B."/>
            <person name="Lipzen A."/>
            <person name="Chen C."/>
            <person name="Yan M."/>
            <person name="Daum C."/>
            <person name="Ng V."/>
            <person name="Clum A."/>
            <person name="Steindorff A."/>
            <person name="Ohm R.A."/>
            <person name="Martin F."/>
            <person name="Silar P."/>
            <person name="Natvig D.O."/>
            <person name="Lalanne C."/>
            <person name="Gautier V."/>
            <person name="Ament-Velasquez S.L."/>
            <person name="Kruys A."/>
            <person name="Hutchinson M.I."/>
            <person name="Powell A.J."/>
            <person name="Barry K."/>
            <person name="Miller A.N."/>
            <person name="Grigoriev I.V."/>
            <person name="Debuchy R."/>
            <person name="Gladieux P."/>
            <person name="Hiltunen Thoren M."/>
            <person name="Johannesson H."/>
        </authorList>
    </citation>
    <scope>NUCLEOTIDE SEQUENCE</scope>
    <source>
        <strain evidence="1">CBS 990.96</strain>
    </source>
</reference>
<organism evidence="1 2">
    <name type="scientific">Podospora fimiseda</name>
    <dbReference type="NCBI Taxonomy" id="252190"/>
    <lineage>
        <taxon>Eukaryota</taxon>
        <taxon>Fungi</taxon>
        <taxon>Dikarya</taxon>
        <taxon>Ascomycota</taxon>
        <taxon>Pezizomycotina</taxon>
        <taxon>Sordariomycetes</taxon>
        <taxon>Sordariomycetidae</taxon>
        <taxon>Sordariales</taxon>
        <taxon>Podosporaceae</taxon>
        <taxon>Podospora</taxon>
    </lineage>
</organism>
<accession>A0AAN6YKD8</accession>
<protein>
    <submittedName>
        <fullName evidence="1">Uncharacterized protein</fullName>
    </submittedName>
</protein>
<gene>
    <name evidence="1" type="ORF">QBC38DRAFT_157665</name>
</gene>
<reference evidence="1" key="2">
    <citation type="submission" date="2023-05" db="EMBL/GenBank/DDBJ databases">
        <authorList>
            <consortium name="Lawrence Berkeley National Laboratory"/>
            <person name="Steindorff A."/>
            <person name="Hensen N."/>
            <person name="Bonometti L."/>
            <person name="Westerberg I."/>
            <person name="Brannstrom I.O."/>
            <person name="Guillou S."/>
            <person name="Cros-Aarteil S."/>
            <person name="Calhoun S."/>
            <person name="Haridas S."/>
            <person name="Kuo A."/>
            <person name="Mondo S."/>
            <person name="Pangilinan J."/>
            <person name="Riley R."/>
            <person name="Labutti K."/>
            <person name="Andreopoulos B."/>
            <person name="Lipzen A."/>
            <person name="Chen C."/>
            <person name="Yanf M."/>
            <person name="Daum C."/>
            <person name="Ng V."/>
            <person name="Clum A."/>
            <person name="Ohm R."/>
            <person name="Martin F."/>
            <person name="Silar P."/>
            <person name="Natvig D."/>
            <person name="Lalanne C."/>
            <person name="Gautier V."/>
            <person name="Ament-Velasquez S.L."/>
            <person name="Kruys A."/>
            <person name="Hutchinson M.I."/>
            <person name="Powell A.J."/>
            <person name="Barry K."/>
            <person name="Miller A.N."/>
            <person name="Grigoriev I.V."/>
            <person name="Debuchy R."/>
            <person name="Gladieux P."/>
            <person name="Thoren M.H."/>
            <person name="Johannesson H."/>
        </authorList>
    </citation>
    <scope>NUCLEOTIDE SEQUENCE</scope>
    <source>
        <strain evidence="1">CBS 990.96</strain>
    </source>
</reference>
<name>A0AAN6YKD8_9PEZI</name>